<comment type="caution">
    <text evidence="4">The sequence shown here is derived from an EMBL/GenBank/DDBJ whole genome shotgun (WGS) entry which is preliminary data.</text>
</comment>
<accession>A0A2I0KVP7</accession>
<dbReference type="EMBL" id="PGOL01000320">
    <property type="protein sequence ID" value="PKI72538.1"/>
    <property type="molecule type" value="Genomic_DNA"/>
</dbReference>
<proteinExistence type="inferred from homology"/>
<keyword evidence="3" id="KW-0341">Growth regulation</keyword>
<evidence type="ECO:0000313" key="4">
    <source>
        <dbReference type="EMBL" id="PKI72538.1"/>
    </source>
</evidence>
<dbReference type="PANTHER" id="PTHR31374">
    <property type="entry name" value="AUXIN-INDUCED PROTEIN-LIKE-RELATED"/>
    <property type="match status" value="1"/>
</dbReference>
<dbReference type="Proteomes" id="UP000233551">
    <property type="component" value="Unassembled WGS sequence"/>
</dbReference>
<organism evidence="4 5">
    <name type="scientific">Punica granatum</name>
    <name type="common">Pomegranate</name>
    <dbReference type="NCBI Taxonomy" id="22663"/>
    <lineage>
        <taxon>Eukaryota</taxon>
        <taxon>Viridiplantae</taxon>
        <taxon>Streptophyta</taxon>
        <taxon>Embryophyta</taxon>
        <taxon>Tracheophyta</taxon>
        <taxon>Spermatophyta</taxon>
        <taxon>Magnoliopsida</taxon>
        <taxon>eudicotyledons</taxon>
        <taxon>Gunneridae</taxon>
        <taxon>Pentapetalae</taxon>
        <taxon>rosids</taxon>
        <taxon>malvids</taxon>
        <taxon>Myrtales</taxon>
        <taxon>Lythraceae</taxon>
        <taxon>Punica</taxon>
    </lineage>
</organism>
<dbReference type="Pfam" id="PF02519">
    <property type="entry name" value="Auxin_inducible"/>
    <property type="match status" value="1"/>
</dbReference>
<evidence type="ECO:0000256" key="2">
    <source>
        <dbReference type="ARBA" id="ARBA00022473"/>
    </source>
</evidence>
<dbReference type="AlphaFoldDB" id="A0A2I0KVP7"/>
<evidence type="ECO:0000313" key="5">
    <source>
        <dbReference type="Proteomes" id="UP000233551"/>
    </source>
</evidence>
<protein>
    <submittedName>
        <fullName evidence="4">Uncharacterized protein</fullName>
    </submittedName>
</protein>
<dbReference type="PANTHER" id="PTHR31374:SF269">
    <property type="entry name" value="AUXIN RESPONSIVE SAUR PROTEIN"/>
    <property type="match status" value="1"/>
</dbReference>
<keyword evidence="5" id="KW-1185">Reference proteome</keyword>
<sequence length="157" mass="18155">MGNPRCDICNIVKLKRMARVWRKLTRGGSSRTNPPSDVPPGHVAILVGEACQRFVIRADYLNHPIFHQLLDRAYEEYGHEQDGPLAIPCDVFLFQDMISSLERGTKGSRFSCHFVQKLDWRDSTHFLEDLREDQCVRERSYSSGGKRKISRPFFVSR</sequence>
<dbReference type="GO" id="GO:0009733">
    <property type="term" value="P:response to auxin"/>
    <property type="evidence" value="ECO:0007669"/>
    <property type="project" value="InterPro"/>
</dbReference>
<comment type="similarity">
    <text evidence="1">Belongs to the ARG7 family.</text>
</comment>
<evidence type="ECO:0000256" key="1">
    <source>
        <dbReference type="ARBA" id="ARBA00006974"/>
    </source>
</evidence>
<name>A0A2I0KVP7_PUNGR</name>
<evidence type="ECO:0000256" key="3">
    <source>
        <dbReference type="ARBA" id="ARBA00022604"/>
    </source>
</evidence>
<keyword evidence="2" id="KW-0217">Developmental protein</keyword>
<dbReference type="STRING" id="22663.A0A2I0KVP7"/>
<dbReference type="InterPro" id="IPR003676">
    <property type="entry name" value="SAUR_fam"/>
</dbReference>
<gene>
    <name evidence="4" type="ORF">CRG98_007060</name>
</gene>
<reference evidence="4 5" key="1">
    <citation type="submission" date="2017-11" db="EMBL/GenBank/DDBJ databases">
        <title>De-novo sequencing of pomegranate (Punica granatum L.) genome.</title>
        <authorList>
            <person name="Akparov Z."/>
            <person name="Amiraslanov A."/>
            <person name="Hajiyeva S."/>
            <person name="Abbasov M."/>
            <person name="Kaur K."/>
            <person name="Hamwieh A."/>
            <person name="Solovyev V."/>
            <person name="Salamov A."/>
            <person name="Braich B."/>
            <person name="Kosarev P."/>
            <person name="Mahmoud A."/>
            <person name="Hajiyev E."/>
            <person name="Babayeva S."/>
            <person name="Izzatullayeva V."/>
            <person name="Mammadov A."/>
            <person name="Mammadov A."/>
            <person name="Sharifova S."/>
            <person name="Ojaghi J."/>
            <person name="Eynullazada K."/>
            <person name="Bayramov B."/>
            <person name="Abdulazimova A."/>
            <person name="Shahmuradov I."/>
        </authorList>
    </citation>
    <scope>NUCLEOTIDE SEQUENCE [LARGE SCALE GENOMIC DNA]</scope>
    <source>
        <strain evidence="5">cv. AG2017</strain>
        <tissue evidence="4">Leaf</tissue>
    </source>
</reference>